<dbReference type="EMBL" id="RQJP01000005">
    <property type="protein sequence ID" value="RRB11843.1"/>
    <property type="molecule type" value="Genomic_DNA"/>
</dbReference>
<proteinExistence type="predicted"/>
<dbReference type="RefSeq" id="WP_124909562.1">
    <property type="nucleotide sequence ID" value="NZ_RQJP01000005.1"/>
</dbReference>
<organism evidence="1 2">
    <name type="scientific">Larkinella knui</name>
    <dbReference type="NCBI Taxonomy" id="2025310"/>
    <lineage>
        <taxon>Bacteria</taxon>
        <taxon>Pseudomonadati</taxon>
        <taxon>Bacteroidota</taxon>
        <taxon>Cytophagia</taxon>
        <taxon>Cytophagales</taxon>
        <taxon>Spirosomataceae</taxon>
        <taxon>Larkinella</taxon>
    </lineage>
</organism>
<evidence type="ECO:0000313" key="1">
    <source>
        <dbReference type="EMBL" id="RRB11843.1"/>
    </source>
</evidence>
<sequence length="122" mass="13806">MRSITKRRRTARFLLVLWGLICLSNIVFRHTHRLADGRIISHAHPYAGFWAKCPFPNHQHTRAELAWLDCIGNAPFDTPAPEVVCPLPTVWLAPTLSYSYIETAGGQRFFVHFLRGPPTGAV</sequence>
<dbReference type="AlphaFoldDB" id="A0A3P1CER1"/>
<comment type="caution">
    <text evidence="1">The sequence shown here is derived from an EMBL/GenBank/DDBJ whole genome shotgun (WGS) entry which is preliminary data.</text>
</comment>
<reference evidence="1 2" key="1">
    <citation type="submission" date="2018-11" db="EMBL/GenBank/DDBJ databases">
        <authorList>
            <person name="Zhou Z."/>
            <person name="Wang G."/>
        </authorList>
    </citation>
    <scope>NUCLEOTIDE SEQUENCE [LARGE SCALE GENOMIC DNA]</scope>
    <source>
        <strain evidence="1 2">KCTC42998</strain>
    </source>
</reference>
<protein>
    <submittedName>
        <fullName evidence="1">Uncharacterized protein</fullName>
    </submittedName>
</protein>
<accession>A0A3P1CER1</accession>
<evidence type="ECO:0000313" key="2">
    <source>
        <dbReference type="Proteomes" id="UP000274271"/>
    </source>
</evidence>
<dbReference type="Proteomes" id="UP000274271">
    <property type="component" value="Unassembled WGS sequence"/>
</dbReference>
<keyword evidence="2" id="KW-1185">Reference proteome</keyword>
<name>A0A3P1CER1_9BACT</name>
<dbReference type="OrthoDB" id="1121875at2"/>
<gene>
    <name evidence="1" type="ORF">EHT87_25600</name>
</gene>